<dbReference type="VEuPathDB" id="FungiDB:BD410DRAFT_363929"/>
<evidence type="ECO:0000313" key="4">
    <source>
        <dbReference type="Proteomes" id="UP000294933"/>
    </source>
</evidence>
<evidence type="ECO:0000256" key="1">
    <source>
        <dbReference type="SAM" id="MobiDB-lite"/>
    </source>
</evidence>
<dbReference type="Pfam" id="PF12449">
    <property type="entry name" value="DUF3684"/>
    <property type="match status" value="1"/>
</dbReference>
<sequence length="1778" mass="198150">MASARQSLWESGHDETVEVNQRALIDKVLARYSGEFTVFRELLQNSDDAASKAVEIHFDTQAYLDGKKKTADDGTTNRLPININGAVREKLPDLKTEHVHQWTFKNNGIAFRDEDWNRLKKIAEGNPDEEKIGAFGVGFYSLFSITEEPFVTSGDQWMGFYWKDKKDQLFARRGTLNNAPSADNEWTSFEMPLREPAAIPDAFDFTRFLASSITFMVHLRSVSVFFNDKRLARLEKDPGVPRGLGIPKGLRTKSPMATMQVASIKHTPLQIKAEVMRWVYTSGTPKQQTVRRAVTRALNPTSTQSGFFHSLFSSFAAPQHAAPASPPPVVEETTDQLAINETSVVLAIYSAEVDVKLDRKTAQELLRSTKKNPPSTLRLDLIYTGKMEYDASKQEDDKYKNTGSIFQGLRADLDGTGSTRVFIGHATGQTTGLGGHISARFIPTVERESIDLVDRNVSMWNKELLYVGGFLARAAYELELVTVRDLWKGASESASPSNTETALPDEQMQVWLRDRAIHALRFFTFHPSTPSATVSSLLEAGFFMAGNSGPFPIISSVGVRDAADVRIPDPAFSGFLKQLPVLPDAVVSGAQLMVDTLRARNVIKDISFTDVLAELRARPLSEVELVECLRWWIGVTKEPQQTQASIQHIRQELVSAALLAIAPGTPNEKIIPLSTIKTFVNLRSTGAIMPLDGPFPDHTVLPSVSRPFVAADLISAFSWQELTVVEWIRHVATVPPAKSTPEFDLSVSAAWAERILNCLARAWPSVANAQQLEIVEILKSKSCVPTRSGMKLPAQAYFANANIFPDLPVVTMPNGSAVKGPLEKVLLALGVRKHVDLQVVFDRMIKTGDWTIADLTKYLVAVQQTLTSVEMERLRQTAAFPKEVPANPANPATANDAKPMTRYKASDLYEPLDVFRELKLPVIDWGEHTKWRPSSDEAKFLYGLGLRRFPPLAEILGLAASTDESLRSAALRYFLKNTSRYPDYEPMKFSNLQFIPALKANGTSVMGTPKDVFINPESAILGFNIVHPTLREAEIDQLKLRKNPPTSLIVPLLEKTPPKTQAMAQQWFVNLAGRLSEFSAAELTKLSQLPIVPAQPLAGTSEKGQTPQMRMMTPKDCYFRVDSNQNFHSKLFVFVDFGAKANTFLSACGTKHEPSVEEIVQMMLTDPRRFYHVADGRENYLMELRNIAVNRRLISPALRSRMMKATILLGSRRVRKGKANGIIPALLGSQDVDEEEWDFEYDLLRPDQVVIADDTNGYQFFGDSVFSAPQEDLLEDFYLDLGSPRLSSLIREDYKTSGEIKDAKISREMRALVLERLPLFLHEHTHARTKVQYSWLNNERNFVVKTFGKLTVTKHLNFGTTRLSRNQDASAAAKSPGYGPIELWLAGNAQVDMYEVAISLCRVLFNTPKVNDALLFMTILSTDLRALRRRGYNVDRILKQQKAERHAAEEARRKEAKDMEKLVSDYLPPGGMPPPVPVASKPMPPLPADAKSGEETPRPTSPDVPSESDTLIPESEKKGISRHPSHFVNSLQSWRKKLGSKGDATSGEGSSTRPGSVVMNGNTRKPQQGVTPLSNIASNIDQAIAACRPERSNLLHNREQMQMVKESMEEGYCDVAGRIGDLDYIGSIADVKVYVSKDVVDGRNIMPTHRDAIARFIHIIQPLRGLYKLPPTSLHIFYDLQGDAIAFNRSASIFLNLRYYESWHDSNVLKGDLNQALISWFFTLAHEIAHNLVQPHNSEHEFWFSSICEAHVIGLGHLIAKVDKTAPKSDGVSSVQQP</sequence>
<dbReference type="Gene3D" id="3.30.565.10">
    <property type="entry name" value="Histidine kinase-like ATPase, C-terminal domain"/>
    <property type="match status" value="1"/>
</dbReference>
<dbReference type="PANTHER" id="PTHR47839:SF1">
    <property type="entry name" value="DOMAIN PROTEIN, PUTATIVE (AFU_ORTHOLOGUE AFUA_6G04830)-RELATED"/>
    <property type="match status" value="1"/>
</dbReference>
<feature type="domain" description="Sacsin/Nov" evidence="2">
    <location>
        <begin position="24"/>
        <end position="157"/>
    </location>
</feature>
<dbReference type="Proteomes" id="UP000294933">
    <property type="component" value="Unassembled WGS sequence"/>
</dbReference>
<dbReference type="EMBL" id="ML170186">
    <property type="protein sequence ID" value="TDL20707.1"/>
    <property type="molecule type" value="Genomic_DNA"/>
</dbReference>
<dbReference type="Pfam" id="PF25794">
    <property type="entry name" value="SACS"/>
    <property type="match status" value="1"/>
</dbReference>
<dbReference type="PANTHER" id="PTHR47839">
    <property type="entry name" value="DOMAIN PROTEIN, PUTATIVE (AFU_ORTHOLOGUE AFUA_6G04830)-RELATED"/>
    <property type="match status" value="1"/>
</dbReference>
<feature type="compositionally biased region" description="Pro residues" evidence="1">
    <location>
        <begin position="1470"/>
        <end position="1487"/>
    </location>
</feature>
<gene>
    <name evidence="3" type="ORF">BD410DRAFT_363929</name>
</gene>
<organism evidence="3 4">
    <name type="scientific">Rickenella mellea</name>
    <dbReference type="NCBI Taxonomy" id="50990"/>
    <lineage>
        <taxon>Eukaryota</taxon>
        <taxon>Fungi</taxon>
        <taxon>Dikarya</taxon>
        <taxon>Basidiomycota</taxon>
        <taxon>Agaricomycotina</taxon>
        <taxon>Agaricomycetes</taxon>
        <taxon>Hymenochaetales</taxon>
        <taxon>Rickenellaceae</taxon>
        <taxon>Rickenella</taxon>
    </lineage>
</organism>
<evidence type="ECO:0000313" key="3">
    <source>
        <dbReference type="EMBL" id="TDL20707.1"/>
    </source>
</evidence>
<keyword evidence="4" id="KW-1185">Reference proteome</keyword>
<feature type="compositionally biased region" description="Polar residues" evidence="1">
    <location>
        <begin position="1547"/>
        <end position="1572"/>
    </location>
</feature>
<dbReference type="OrthoDB" id="10031156at2759"/>
<feature type="region of interest" description="Disordered" evidence="1">
    <location>
        <begin position="1464"/>
        <end position="1572"/>
    </location>
</feature>
<accession>A0A4Y7PZ91</accession>
<dbReference type="PRINTS" id="PR00775">
    <property type="entry name" value="HEATSHOCK90"/>
</dbReference>
<protein>
    <recommendedName>
        <fullName evidence="2">Sacsin/Nov domain-containing protein</fullName>
    </recommendedName>
</protein>
<dbReference type="SUPFAM" id="SSF55874">
    <property type="entry name" value="ATPase domain of HSP90 chaperone/DNA topoisomerase II/histidine kinase"/>
    <property type="match status" value="1"/>
</dbReference>
<dbReference type="InterPro" id="IPR020575">
    <property type="entry name" value="Hsp90_N"/>
</dbReference>
<reference evidence="3 4" key="1">
    <citation type="submission" date="2018-06" db="EMBL/GenBank/DDBJ databases">
        <title>A transcriptomic atlas of mushroom development highlights an independent origin of complex multicellularity.</title>
        <authorList>
            <consortium name="DOE Joint Genome Institute"/>
            <person name="Krizsan K."/>
            <person name="Almasi E."/>
            <person name="Merenyi Z."/>
            <person name="Sahu N."/>
            <person name="Viragh M."/>
            <person name="Koszo T."/>
            <person name="Mondo S."/>
            <person name="Kiss B."/>
            <person name="Balint B."/>
            <person name="Kues U."/>
            <person name="Barry K."/>
            <person name="Hegedus J.C."/>
            <person name="Henrissat B."/>
            <person name="Johnson J."/>
            <person name="Lipzen A."/>
            <person name="Ohm R."/>
            <person name="Nagy I."/>
            <person name="Pangilinan J."/>
            <person name="Yan J."/>
            <person name="Xiong Y."/>
            <person name="Grigoriev I.V."/>
            <person name="Hibbett D.S."/>
            <person name="Nagy L.G."/>
        </authorList>
    </citation>
    <scope>NUCLEOTIDE SEQUENCE [LARGE SCALE GENOMIC DNA]</scope>
    <source>
        <strain evidence="3 4">SZMC22713</strain>
    </source>
</reference>
<dbReference type="InterPro" id="IPR058210">
    <property type="entry name" value="SACS/Nov_dom"/>
</dbReference>
<proteinExistence type="predicted"/>
<name>A0A4Y7PZ91_9AGAM</name>
<evidence type="ECO:0000259" key="2">
    <source>
        <dbReference type="Pfam" id="PF25794"/>
    </source>
</evidence>
<dbReference type="STRING" id="50990.A0A4Y7PZ91"/>
<dbReference type="InterPro" id="IPR022155">
    <property type="entry name" value="DUF3684"/>
</dbReference>
<dbReference type="InterPro" id="IPR036890">
    <property type="entry name" value="HATPase_C_sf"/>
</dbReference>